<reference evidence="3 4" key="1">
    <citation type="journal article" date="2019" name="Nat. Ecol. Evol.">
        <title>Megaphylogeny resolves global patterns of mushroom evolution.</title>
        <authorList>
            <person name="Varga T."/>
            <person name="Krizsan K."/>
            <person name="Foldi C."/>
            <person name="Dima B."/>
            <person name="Sanchez-Garcia M."/>
            <person name="Sanchez-Ramirez S."/>
            <person name="Szollosi G.J."/>
            <person name="Szarkandi J.G."/>
            <person name="Papp V."/>
            <person name="Albert L."/>
            <person name="Andreopoulos W."/>
            <person name="Angelini C."/>
            <person name="Antonin V."/>
            <person name="Barry K.W."/>
            <person name="Bougher N.L."/>
            <person name="Buchanan P."/>
            <person name="Buyck B."/>
            <person name="Bense V."/>
            <person name="Catcheside P."/>
            <person name="Chovatia M."/>
            <person name="Cooper J."/>
            <person name="Damon W."/>
            <person name="Desjardin D."/>
            <person name="Finy P."/>
            <person name="Geml J."/>
            <person name="Haridas S."/>
            <person name="Hughes K."/>
            <person name="Justo A."/>
            <person name="Karasinski D."/>
            <person name="Kautmanova I."/>
            <person name="Kiss B."/>
            <person name="Kocsube S."/>
            <person name="Kotiranta H."/>
            <person name="LaButti K.M."/>
            <person name="Lechner B.E."/>
            <person name="Liimatainen K."/>
            <person name="Lipzen A."/>
            <person name="Lukacs Z."/>
            <person name="Mihaltcheva S."/>
            <person name="Morgado L.N."/>
            <person name="Niskanen T."/>
            <person name="Noordeloos M.E."/>
            <person name="Ohm R.A."/>
            <person name="Ortiz-Santana B."/>
            <person name="Ovrebo C."/>
            <person name="Racz N."/>
            <person name="Riley R."/>
            <person name="Savchenko A."/>
            <person name="Shiryaev A."/>
            <person name="Soop K."/>
            <person name="Spirin V."/>
            <person name="Szebenyi C."/>
            <person name="Tomsovsky M."/>
            <person name="Tulloss R.E."/>
            <person name="Uehling J."/>
            <person name="Grigoriev I.V."/>
            <person name="Vagvolgyi C."/>
            <person name="Papp T."/>
            <person name="Martin F.M."/>
            <person name="Miettinen O."/>
            <person name="Hibbett D.S."/>
            <person name="Nagy L.G."/>
        </authorList>
    </citation>
    <scope>NUCLEOTIDE SEQUENCE [LARGE SCALE GENOMIC DNA]</scope>
    <source>
        <strain evidence="3 4">CBS 309.79</strain>
    </source>
</reference>
<evidence type="ECO:0000256" key="2">
    <source>
        <dbReference type="SAM" id="Phobius"/>
    </source>
</evidence>
<feature type="compositionally biased region" description="Pro residues" evidence="1">
    <location>
        <begin position="125"/>
        <end position="136"/>
    </location>
</feature>
<gene>
    <name evidence="3" type="ORF">BDV98DRAFT_568194</name>
</gene>
<keyword evidence="2" id="KW-1133">Transmembrane helix</keyword>
<dbReference type="AlphaFoldDB" id="A0A5C3QG37"/>
<name>A0A5C3QG37_9AGAR</name>
<dbReference type="Proteomes" id="UP000305067">
    <property type="component" value="Unassembled WGS sequence"/>
</dbReference>
<dbReference type="EMBL" id="ML178826">
    <property type="protein sequence ID" value="TFL00966.1"/>
    <property type="molecule type" value="Genomic_DNA"/>
</dbReference>
<feature type="transmembrane region" description="Helical" evidence="2">
    <location>
        <begin position="169"/>
        <end position="187"/>
    </location>
</feature>
<keyword evidence="4" id="KW-1185">Reference proteome</keyword>
<proteinExistence type="predicted"/>
<evidence type="ECO:0000313" key="4">
    <source>
        <dbReference type="Proteomes" id="UP000305067"/>
    </source>
</evidence>
<evidence type="ECO:0000256" key="1">
    <source>
        <dbReference type="SAM" id="MobiDB-lite"/>
    </source>
</evidence>
<feature type="region of interest" description="Disordered" evidence="1">
    <location>
        <begin position="123"/>
        <end position="143"/>
    </location>
</feature>
<protein>
    <submittedName>
        <fullName evidence="3">Uncharacterized protein</fullName>
    </submittedName>
</protein>
<keyword evidence="2" id="KW-0812">Transmembrane</keyword>
<organism evidence="3 4">
    <name type="scientific">Pterulicium gracile</name>
    <dbReference type="NCBI Taxonomy" id="1884261"/>
    <lineage>
        <taxon>Eukaryota</taxon>
        <taxon>Fungi</taxon>
        <taxon>Dikarya</taxon>
        <taxon>Basidiomycota</taxon>
        <taxon>Agaricomycotina</taxon>
        <taxon>Agaricomycetes</taxon>
        <taxon>Agaricomycetidae</taxon>
        <taxon>Agaricales</taxon>
        <taxon>Pleurotineae</taxon>
        <taxon>Pterulaceae</taxon>
        <taxon>Pterulicium</taxon>
    </lineage>
</organism>
<sequence>MTPIRRRRKRELRIEVGLAPTPAQVSRPVRVWFLLAPSIRTNQGLTPLTLHSPSLLITVRACKKRHLFFSPQCEPARKGVTFLLFVQTHCKRRRRIALNSNISLNTATFSSASAQLTLPRITSPTPQPLHYPPSTSPPCQRRSSYDSFSDMFCPSSYTRPRHRYASSSHIILLFILAVTRTILYSAVR</sequence>
<accession>A0A5C3QG37</accession>
<evidence type="ECO:0000313" key="3">
    <source>
        <dbReference type="EMBL" id="TFL00966.1"/>
    </source>
</evidence>
<keyword evidence="2" id="KW-0472">Membrane</keyword>